<dbReference type="Proteomes" id="UP000617041">
    <property type="component" value="Unassembled WGS sequence"/>
</dbReference>
<dbReference type="SMART" id="SM00710">
    <property type="entry name" value="PbH1"/>
    <property type="match status" value="6"/>
</dbReference>
<feature type="chain" id="PRO_5036883599" evidence="2">
    <location>
        <begin position="23"/>
        <end position="415"/>
    </location>
</feature>
<evidence type="ECO:0000259" key="3">
    <source>
        <dbReference type="Pfam" id="PF12708"/>
    </source>
</evidence>
<comment type="caution">
    <text evidence="4">The sequence shown here is derived from an EMBL/GenBank/DDBJ whole genome shotgun (WGS) entry which is preliminary data.</text>
</comment>
<dbReference type="EMBL" id="JAEDAO010000001">
    <property type="protein sequence ID" value="MBK0391680.1"/>
    <property type="molecule type" value="Genomic_DNA"/>
</dbReference>
<dbReference type="SUPFAM" id="SSF51126">
    <property type="entry name" value="Pectin lyase-like"/>
    <property type="match status" value="1"/>
</dbReference>
<feature type="domain" description="Rhamnogalacturonase A/B/Epimerase-like pectate lyase" evidence="3">
    <location>
        <begin position="77"/>
        <end position="298"/>
    </location>
</feature>
<keyword evidence="5" id="KW-1185">Reference proteome</keyword>
<feature type="region of interest" description="Disordered" evidence="1">
    <location>
        <begin position="48"/>
        <end position="68"/>
    </location>
</feature>
<dbReference type="AlphaFoldDB" id="A0A934PY02"/>
<protein>
    <submittedName>
        <fullName evidence="4">Right-handed parallel beta-helix repeat-containing protein</fullName>
    </submittedName>
</protein>
<sequence length="415" mass="41468">MQRIPTPTRHLALPALLAAVLAGCGGGGGGDAGVAGAAASGATPDALAPSVTSAAPLPSAPAPATAPAPAPAAAGISLADYGGVCDGRTDNSAAISRGIADTKAKGVALLIPSGQCNFGTVIKLDSARIAGNGPSSVLFATNYQQASIFMSGTGPSVTSVKLTGAAAPGRQSAWESTKITIMGASDFLIDSVTIDGAPAASIQTAKNATRGTISNNHITNSLADSIHMTDGANAMTVTGNVIENSGDDGIAVVSYGYDANYVNNVTARNNIVRGNRWGRNMSIVGGKNVVYENNLLENNPQYACMYVAQEAGYDSKGVDTVTLQRNTMNNCGSTTTSHGGVLVYSDGGAAVNNVVILANAINQQGQNGIRAYGSMVTNLRAEGNQIAGANPATTISTPGAVVVPYAGGPVGYVAP</sequence>
<dbReference type="InterPro" id="IPR006626">
    <property type="entry name" value="PbH1"/>
</dbReference>
<dbReference type="PROSITE" id="PS51257">
    <property type="entry name" value="PROKAR_LIPOPROTEIN"/>
    <property type="match status" value="1"/>
</dbReference>
<gene>
    <name evidence="4" type="ORF">I8E28_03675</name>
</gene>
<keyword evidence="2" id="KW-0732">Signal</keyword>
<feature type="compositionally biased region" description="Low complexity" evidence="1">
    <location>
        <begin position="48"/>
        <end position="57"/>
    </location>
</feature>
<dbReference type="Gene3D" id="2.160.20.10">
    <property type="entry name" value="Single-stranded right-handed beta-helix, Pectin lyase-like"/>
    <property type="match status" value="1"/>
</dbReference>
<evidence type="ECO:0000256" key="1">
    <source>
        <dbReference type="SAM" id="MobiDB-lite"/>
    </source>
</evidence>
<dbReference type="InterPro" id="IPR024535">
    <property type="entry name" value="RHGA/B-epi-like_pectate_lyase"/>
</dbReference>
<evidence type="ECO:0000313" key="5">
    <source>
        <dbReference type="Proteomes" id="UP000617041"/>
    </source>
</evidence>
<evidence type="ECO:0000256" key="2">
    <source>
        <dbReference type="SAM" id="SignalP"/>
    </source>
</evidence>
<dbReference type="InterPro" id="IPR012334">
    <property type="entry name" value="Pectin_lyas_fold"/>
</dbReference>
<accession>A0A934PY02</accession>
<organism evidence="4 5">
    <name type="scientific">Ramlibacter algicola</name>
    <dbReference type="NCBI Taxonomy" id="2795217"/>
    <lineage>
        <taxon>Bacteria</taxon>
        <taxon>Pseudomonadati</taxon>
        <taxon>Pseudomonadota</taxon>
        <taxon>Betaproteobacteria</taxon>
        <taxon>Burkholderiales</taxon>
        <taxon>Comamonadaceae</taxon>
        <taxon>Ramlibacter</taxon>
    </lineage>
</organism>
<feature type="compositionally biased region" description="Pro residues" evidence="1">
    <location>
        <begin position="58"/>
        <end position="68"/>
    </location>
</feature>
<dbReference type="RefSeq" id="WP_200786482.1">
    <property type="nucleotide sequence ID" value="NZ_JAEDAO010000001.1"/>
</dbReference>
<reference evidence="4" key="1">
    <citation type="submission" date="2020-12" db="EMBL/GenBank/DDBJ databases">
        <title>Ramlibacter sp. nov., isolated from a freshwater alga, Cryptomonas.</title>
        <authorList>
            <person name="Kim H.M."/>
            <person name="Jeon C.O."/>
        </authorList>
    </citation>
    <scope>NUCLEOTIDE SEQUENCE</scope>
    <source>
        <strain evidence="4">CrO1</strain>
    </source>
</reference>
<dbReference type="InterPro" id="IPR011050">
    <property type="entry name" value="Pectin_lyase_fold/virulence"/>
</dbReference>
<proteinExistence type="predicted"/>
<name>A0A934PY02_9BURK</name>
<feature type="signal peptide" evidence="2">
    <location>
        <begin position="1"/>
        <end position="22"/>
    </location>
</feature>
<evidence type="ECO:0000313" key="4">
    <source>
        <dbReference type="EMBL" id="MBK0391680.1"/>
    </source>
</evidence>
<dbReference type="Pfam" id="PF12708">
    <property type="entry name" value="Pect-lyase_RHGA_epim"/>
    <property type="match status" value="1"/>
</dbReference>